<name>A0A1X9T598_9VIRU</name>
<dbReference type="EMBL" id="KX832224">
    <property type="protein sequence ID" value="ARR28825.1"/>
    <property type="molecule type" value="Genomic_DNA"/>
</dbReference>
<organism evidence="1">
    <name type="scientific">Ranid herpesvirus 3</name>
    <dbReference type="NCBI Taxonomy" id="1987509"/>
    <lineage>
        <taxon>Viruses</taxon>
        <taxon>Duplodnaviria</taxon>
        <taxon>Heunggongvirae</taxon>
        <taxon>Peploviricota</taxon>
        <taxon>Herviviricetes</taxon>
        <taxon>Herpesvirales</taxon>
        <taxon>Alloherpesviridae</taxon>
        <taxon>Batravirus</taxon>
        <taxon>Batravirus ranidallo3</taxon>
    </lineage>
</organism>
<dbReference type="Proteomes" id="UP000203507">
    <property type="component" value="Segment"/>
</dbReference>
<sequence length="101" mass="11238">MVVNLLIIAFMSSKLGSGDPSPVGIKRYKDSSMIVGGHRTLHAQLIAGPYVEALILGSYIRPWLHTLPPSPRECIGKSNGHCIIYWYLRLQVKILARRLAI</sequence>
<dbReference type="GO" id="GO:0016787">
    <property type="term" value="F:hydrolase activity"/>
    <property type="evidence" value="ECO:0007669"/>
    <property type="project" value="UniProtKB-KW"/>
</dbReference>
<dbReference type="KEGG" id="vg:32878159"/>
<protein>
    <submittedName>
        <fullName evidence="1">Hydrolase inhibitor motif protein</fullName>
    </submittedName>
</protein>
<evidence type="ECO:0000313" key="1">
    <source>
        <dbReference type="EMBL" id="ARR28825.1"/>
    </source>
</evidence>
<dbReference type="RefSeq" id="YP_009362334.1">
    <property type="nucleotide sequence ID" value="NC_034618.1"/>
</dbReference>
<keyword evidence="1" id="KW-0378">Hydrolase</keyword>
<evidence type="ECO:0000313" key="2">
    <source>
        <dbReference type="Proteomes" id="UP000203507"/>
    </source>
</evidence>
<keyword evidence="2" id="KW-1185">Reference proteome</keyword>
<proteinExistence type="predicted"/>
<accession>A0A1X9T598</accession>
<dbReference type="GeneID" id="32878159"/>
<reference evidence="1" key="1">
    <citation type="journal article" date="2017" name="Vet. Pathol.">
        <title>Ranid Herpesvirus 3 and Proliferative Dermatitis in Free-Ranging Wild Common Frogs (Rana Temporaria).</title>
        <authorList>
            <person name="Origgi F.C."/>
            <person name="Schmidt B.R."/>
            <person name="Lohmann P."/>
            <person name="Otten P."/>
            <person name="Akdesir E."/>
            <person name="Gaschen V."/>
            <person name="Aguilar-Bultet L."/>
            <person name="Wahli T."/>
            <person name="Sattler U."/>
            <person name="Stoffel M.H."/>
        </authorList>
    </citation>
    <scope>NUCLEOTIDE SEQUENCE [LARGE SCALE GENOMIC DNA]</scope>
    <source>
        <strain evidence="1">FO1_2015</strain>
    </source>
</reference>